<dbReference type="Gene3D" id="2.130.10.80">
    <property type="entry name" value="Galactose oxidase/kelch, beta-propeller"/>
    <property type="match status" value="2"/>
</dbReference>
<comment type="caution">
    <text evidence="3">The sequence shown here is derived from an EMBL/GenBank/DDBJ whole genome shotgun (WGS) entry which is preliminary data.</text>
</comment>
<accession>A0A820R0U1</accession>
<dbReference type="SUPFAM" id="SSF117281">
    <property type="entry name" value="Kelch motif"/>
    <property type="match status" value="1"/>
</dbReference>
<keyword evidence="2" id="KW-0677">Repeat</keyword>
<organism evidence="3 4">
    <name type="scientific">Adineta steineri</name>
    <dbReference type="NCBI Taxonomy" id="433720"/>
    <lineage>
        <taxon>Eukaryota</taxon>
        <taxon>Metazoa</taxon>
        <taxon>Spiralia</taxon>
        <taxon>Gnathifera</taxon>
        <taxon>Rotifera</taxon>
        <taxon>Eurotatoria</taxon>
        <taxon>Bdelloidea</taxon>
        <taxon>Adinetida</taxon>
        <taxon>Adinetidae</taxon>
        <taxon>Adineta</taxon>
    </lineage>
</organism>
<evidence type="ECO:0000313" key="3">
    <source>
        <dbReference type="EMBL" id="CAF4429312.1"/>
    </source>
</evidence>
<evidence type="ECO:0000313" key="4">
    <source>
        <dbReference type="Proteomes" id="UP000663868"/>
    </source>
</evidence>
<sequence length="108" mass="11068">MITKFECSFLVCIPTGSMTAARKYHTQVTLTNGNVLVAGGTTDGSTALNSAEVYDPSSGLWTPTGTMSNARYFHIASILPNGNVLVAGGTTDGSSALSSAEVYDPSSG</sequence>
<dbReference type="Proteomes" id="UP000663868">
    <property type="component" value="Unassembled WGS sequence"/>
</dbReference>
<dbReference type="PANTHER" id="PTHR46344">
    <property type="entry name" value="OS02G0202900 PROTEIN"/>
    <property type="match status" value="1"/>
</dbReference>
<protein>
    <submittedName>
        <fullName evidence="3">Uncharacterized protein</fullName>
    </submittedName>
</protein>
<dbReference type="EMBL" id="CAJOBB010028350">
    <property type="protein sequence ID" value="CAF4429312.1"/>
    <property type="molecule type" value="Genomic_DNA"/>
</dbReference>
<proteinExistence type="predicted"/>
<name>A0A820R0U1_9BILA</name>
<dbReference type="AlphaFoldDB" id="A0A820R0U1"/>
<reference evidence="3" key="1">
    <citation type="submission" date="2021-02" db="EMBL/GenBank/DDBJ databases">
        <authorList>
            <person name="Nowell W R."/>
        </authorList>
    </citation>
    <scope>NUCLEOTIDE SEQUENCE</scope>
</reference>
<keyword evidence="1" id="KW-0880">Kelch repeat</keyword>
<dbReference type="InterPro" id="IPR006652">
    <property type="entry name" value="Kelch_1"/>
</dbReference>
<evidence type="ECO:0000256" key="1">
    <source>
        <dbReference type="ARBA" id="ARBA00022441"/>
    </source>
</evidence>
<dbReference type="Pfam" id="PF01344">
    <property type="entry name" value="Kelch_1"/>
    <property type="match status" value="2"/>
</dbReference>
<dbReference type="InterPro" id="IPR037293">
    <property type="entry name" value="Gal_Oxidase_central_sf"/>
</dbReference>
<dbReference type="SMART" id="SM00612">
    <property type="entry name" value="Kelch"/>
    <property type="match status" value="1"/>
</dbReference>
<feature type="non-terminal residue" evidence="3">
    <location>
        <position position="108"/>
    </location>
</feature>
<dbReference type="InterPro" id="IPR015915">
    <property type="entry name" value="Kelch-typ_b-propeller"/>
</dbReference>
<gene>
    <name evidence="3" type="ORF">KXQ929_LOCUS52685</name>
</gene>
<dbReference type="PANTHER" id="PTHR46344:SF27">
    <property type="entry name" value="KELCH REPEAT SUPERFAMILY PROTEIN"/>
    <property type="match status" value="1"/>
</dbReference>
<evidence type="ECO:0000256" key="2">
    <source>
        <dbReference type="ARBA" id="ARBA00022737"/>
    </source>
</evidence>